<dbReference type="Gene3D" id="1.10.10.10">
    <property type="entry name" value="Winged helix-like DNA-binding domain superfamily/Winged helix DNA-binding domain"/>
    <property type="match status" value="1"/>
</dbReference>
<dbReference type="Gene3D" id="6.10.250.690">
    <property type="match status" value="1"/>
</dbReference>
<dbReference type="AlphaFoldDB" id="F8EYU1"/>
<dbReference type="CDD" id="cd00383">
    <property type="entry name" value="trans_reg_C"/>
    <property type="match status" value="1"/>
</dbReference>
<evidence type="ECO:0000259" key="9">
    <source>
        <dbReference type="PROSITE" id="PS51755"/>
    </source>
</evidence>
<dbReference type="PROSITE" id="PS50110">
    <property type="entry name" value="RESPONSE_REGULATORY"/>
    <property type="match status" value="1"/>
</dbReference>
<dbReference type="GO" id="GO:0000976">
    <property type="term" value="F:transcription cis-regulatory region binding"/>
    <property type="evidence" value="ECO:0007669"/>
    <property type="project" value="TreeGrafter"/>
</dbReference>
<evidence type="ECO:0000256" key="3">
    <source>
        <dbReference type="ARBA" id="ARBA00023015"/>
    </source>
</evidence>
<dbReference type="SUPFAM" id="SSF46894">
    <property type="entry name" value="C-terminal effector domain of the bipartite response regulators"/>
    <property type="match status" value="1"/>
</dbReference>
<dbReference type="PANTHER" id="PTHR48111:SF21">
    <property type="entry name" value="DNA-BINDING DUAL MASTER TRANSCRIPTIONAL REGULATOR RPAA"/>
    <property type="match status" value="1"/>
</dbReference>
<evidence type="ECO:0000256" key="6">
    <source>
        <dbReference type="PROSITE-ProRule" id="PRU00169"/>
    </source>
</evidence>
<dbReference type="KEGG" id="scd:Spica_0733"/>
<organism evidence="10 11">
    <name type="scientific">Gracilinema caldarium (strain ATCC 51460 / DSM 7334 / H1)</name>
    <name type="common">Treponema caldarium</name>
    <dbReference type="NCBI Taxonomy" id="744872"/>
    <lineage>
        <taxon>Bacteria</taxon>
        <taxon>Pseudomonadati</taxon>
        <taxon>Spirochaetota</taxon>
        <taxon>Spirochaetia</taxon>
        <taxon>Spirochaetales</taxon>
        <taxon>Breznakiellaceae</taxon>
        <taxon>Gracilinema</taxon>
    </lineage>
</organism>
<dbReference type="InterPro" id="IPR036388">
    <property type="entry name" value="WH-like_DNA-bd_sf"/>
</dbReference>
<feature type="DNA-binding region" description="OmpR/PhoB-type" evidence="7">
    <location>
        <begin position="131"/>
        <end position="229"/>
    </location>
</feature>
<dbReference type="eggNOG" id="COG0745">
    <property type="taxonomic scope" value="Bacteria"/>
</dbReference>
<reference evidence="11" key="1">
    <citation type="journal article" date="2013" name="Stand. Genomic Sci.">
        <title>Genome sequence of the thermophilic fresh-water bacterium Spirochaeta caldaria type strain (H1(T)), reclassification of Spirochaeta caldaria, Spirochaeta stenostrepta, and Spirochaeta zuelzerae in the genus Treponema as Treponema caldaria comb. nov., Treponema stenostrepta comb. nov., and Treponema zuelzerae comb. nov., and emendation of the genus Treponema.</title>
        <authorList>
            <person name="Abt B."/>
            <person name="Goker M."/>
            <person name="Scheuner C."/>
            <person name="Han C."/>
            <person name="Lu M."/>
            <person name="Misra M."/>
            <person name="Lapidus A."/>
            <person name="Nolan M."/>
            <person name="Lucas S."/>
            <person name="Hammon N."/>
            <person name="Deshpande S."/>
            <person name="Cheng J.F."/>
            <person name="Tapia R."/>
            <person name="Goodwin L.A."/>
            <person name="Pitluck S."/>
            <person name="Liolios K."/>
            <person name="Pagani I."/>
            <person name="Ivanova N."/>
            <person name="Mavromatis K."/>
            <person name="Mikhailova N."/>
            <person name="Huntemann M."/>
            <person name="Pati A."/>
            <person name="Chen A."/>
            <person name="Palaniappan K."/>
            <person name="Land M."/>
            <person name="Hauser L."/>
            <person name="Jeffries C.D."/>
            <person name="Rohde M."/>
            <person name="Spring S."/>
            <person name="Gronow S."/>
            <person name="Detter J.C."/>
            <person name="Bristow J."/>
            <person name="Eisen J.A."/>
            <person name="Markowitz V."/>
            <person name="Hugenholtz P."/>
            <person name="Kyrpides N.C."/>
            <person name="Woyke T."/>
            <person name="Klenk H.P."/>
        </authorList>
    </citation>
    <scope>NUCLEOTIDE SEQUENCE</scope>
    <source>
        <strain evidence="11">ATCC 51460 / DSM 7334 / H1</strain>
    </source>
</reference>
<keyword evidence="3" id="KW-0805">Transcription regulation</keyword>
<dbReference type="SUPFAM" id="SSF52172">
    <property type="entry name" value="CheY-like"/>
    <property type="match status" value="1"/>
</dbReference>
<evidence type="ECO:0000256" key="5">
    <source>
        <dbReference type="ARBA" id="ARBA00023163"/>
    </source>
</evidence>
<keyword evidence="1 6" id="KW-0597">Phosphoprotein</keyword>
<name>F8EYU1_GRAC1</name>
<dbReference type="PROSITE" id="PS51755">
    <property type="entry name" value="OMPR_PHOB"/>
    <property type="match status" value="1"/>
</dbReference>
<dbReference type="InterPro" id="IPR016032">
    <property type="entry name" value="Sig_transdc_resp-reg_C-effctor"/>
</dbReference>
<dbReference type="InterPro" id="IPR001789">
    <property type="entry name" value="Sig_transdc_resp-reg_receiver"/>
</dbReference>
<dbReference type="Pfam" id="PF00486">
    <property type="entry name" value="Trans_reg_C"/>
    <property type="match status" value="1"/>
</dbReference>
<accession>F8EYU1</accession>
<gene>
    <name evidence="10" type="ordered locus">Spica_0733</name>
</gene>
<keyword evidence="4 7" id="KW-0238">DNA-binding</keyword>
<proteinExistence type="predicted"/>
<evidence type="ECO:0000259" key="8">
    <source>
        <dbReference type="PROSITE" id="PS50110"/>
    </source>
</evidence>
<dbReference type="InterPro" id="IPR011006">
    <property type="entry name" value="CheY-like_superfamily"/>
</dbReference>
<evidence type="ECO:0000256" key="2">
    <source>
        <dbReference type="ARBA" id="ARBA00023012"/>
    </source>
</evidence>
<evidence type="ECO:0000256" key="1">
    <source>
        <dbReference type="ARBA" id="ARBA00022553"/>
    </source>
</evidence>
<dbReference type="STRING" id="744872.Spica_0733"/>
<dbReference type="HOGENOM" id="CLU_000445_30_4_12"/>
<dbReference type="OrthoDB" id="341603at2"/>
<protein>
    <submittedName>
        <fullName evidence="10">Two component transcriptional regulator, winged helix family</fullName>
    </submittedName>
</protein>
<evidence type="ECO:0000256" key="7">
    <source>
        <dbReference type="PROSITE-ProRule" id="PRU01091"/>
    </source>
</evidence>
<evidence type="ECO:0000313" key="10">
    <source>
        <dbReference type="EMBL" id="AEJ18887.1"/>
    </source>
</evidence>
<keyword evidence="2" id="KW-0902">Two-component regulatory system</keyword>
<dbReference type="InterPro" id="IPR039420">
    <property type="entry name" value="WalR-like"/>
</dbReference>
<dbReference type="SMART" id="SM00448">
    <property type="entry name" value="REC"/>
    <property type="match status" value="1"/>
</dbReference>
<dbReference type="InterPro" id="IPR001867">
    <property type="entry name" value="OmpR/PhoB-type_DNA-bd"/>
</dbReference>
<dbReference type="Pfam" id="PF00072">
    <property type="entry name" value="Response_reg"/>
    <property type="match status" value="1"/>
</dbReference>
<dbReference type="EMBL" id="CP002868">
    <property type="protein sequence ID" value="AEJ18887.1"/>
    <property type="molecule type" value="Genomic_DNA"/>
</dbReference>
<dbReference type="GO" id="GO:0005829">
    <property type="term" value="C:cytosol"/>
    <property type="evidence" value="ECO:0007669"/>
    <property type="project" value="TreeGrafter"/>
</dbReference>
<dbReference type="GO" id="GO:0032993">
    <property type="term" value="C:protein-DNA complex"/>
    <property type="evidence" value="ECO:0007669"/>
    <property type="project" value="TreeGrafter"/>
</dbReference>
<evidence type="ECO:0000313" key="11">
    <source>
        <dbReference type="Proteomes" id="UP000000503"/>
    </source>
</evidence>
<feature type="modified residue" description="4-aspartylphosphate" evidence="6">
    <location>
        <position position="53"/>
    </location>
</feature>
<feature type="domain" description="OmpR/PhoB-type" evidence="9">
    <location>
        <begin position="131"/>
        <end position="229"/>
    </location>
</feature>
<feature type="domain" description="Response regulatory" evidence="8">
    <location>
        <begin position="4"/>
        <end position="117"/>
    </location>
</feature>
<dbReference type="SMART" id="SM00862">
    <property type="entry name" value="Trans_reg_C"/>
    <property type="match status" value="1"/>
</dbReference>
<dbReference type="GO" id="GO:0000156">
    <property type="term" value="F:phosphorelay response regulator activity"/>
    <property type="evidence" value="ECO:0007669"/>
    <property type="project" value="TreeGrafter"/>
</dbReference>
<sequence>MFAHILVIEDTRELAELVALYLIKEGLSVDIVETAEEGIQIINKKNIDLIVLDINLPGMDGFQFLSQLRRKYTIPVLIISARIEDEDIITGLGYGADEFVTKPFSPKVLVARIRALLRRVQEIENQSVKVAQTFTFGPYTLYADSCILRKGEEIVHLSIKEFEVLVYLVEHAGKPQSPDAIYNTVWKNTYGDLTTVAVYIQRLRKKIEDDPSCPCYIETVHGMGYRFNLEGLRVK</sequence>
<dbReference type="RefSeq" id="WP_013968198.1">
    <property type="nucleotide sequence ID" value="NC_015732.1"/>
</dbReference>
<dbReference type="Gene3D" id="3.40.50.2300">
    <property type="match status" value="1"/>
</dbReference>
<keyword evidence="11" id="KW-1185">Reference proteome</keyword>
<dbReference type="PANTHER" id="PTHR48111">
    <property type="entry name" value="REGULATOR OF RPOS"/>
    <property type="match status" value="1"/>
</dbReference>
<evidence type="ECO:0000256" key="4">
    <source>
        <dbReference type="ARBA" id="ARBA00023125"/>
    </source>
</evidence>
<keyword evidence="5" id="KW-0804">Transcription</keyword>
<dbReference type="GO" id="GO:0006355">
    <property type="term" value="P:regulation of DNA-templated transcription"/>
    <property type="evidence" value="ECO:0007669"/>
    <property type="project" value="InterPro"/>
</dbReference>
<dbReference type="Proteomes" id="UP000000503">
    <property type="component" value="Chromosome"/>
</dbReference>